<organism evidence="5 6">
    <name type="scientific">Cellulomonas triticagri</name>
    <dbReference type="NCBI Taxonomy" id="2483352"/>
    <lineage>
        <taxon>Bacteria</taxon>
        <taxon>Bacillati</taxon>
        <taxon>Actinomycetota</taxon>
        <taxon>Actinomycetes</taxon>
        <taxon>Micrococcales</taxon>
        <taxon>Cellulomonadaceae</taxon>
        <taxon>Cellulomonas</taxon>
    </lineage>
</organism>
<dbReference type="RefSeq" id="WP_122147612.1">
    <property type="nucleotide sequence ID" value="NZ_RFFI01000003.1"/>
</dbReference>
<dbReference type="PROSITE" id="PS51257">
    <property type="entry name" value="PROKAR_LIPOPROTEIN"/>
    <property type="match status" value="1"/>
</dbReference>
<keyword evidence="2" id="KW-0813">Transport</keyword>
<dbReference type="EMBL" id="RFFI01000003">
    <property type="protein sequence ID" value="RMI14220.1"/>
    <property type="molecule type" value="Genomic_DNA"/>
</dbReference>
<evidence type="ECO:0000313" key="5">
    <source>
        <dbReference type="EMBL" id="RMI14220.1"/>
    </source>
</evidence>
<keyword evidence="3 4" id="KW-0732">Signal</keyword>
<evidence type="ECO:0000313" key="6">
    <source>
        <dbReference type="Proteomes" id="UP000269289"/>
    </source>
</evidence>
<dbReference type="PANTHER" id="PTHR30061:SF50">
    <property type="entry name" value="MALTOSE_MALTODEXTRIN-BINDING PERIPLASMIC PROTEIN"/>
    <property type="match status" value="1"/>
</dbReference>
<accession>A0A3M2JQV1</accession>
<evidence type="ECO:0000256" key="3">
    <source>
        <dbReference type="ARBA" id="ARBA00022729"/>
    </source>
</evidence>
<dbReference type="GO" id="GO:0055052">
    <property type="term" value="C:ATP-binding cassette (ABC) transporter complex, substrate-binding subunit-containing"/>
    <property type="evidence" value="ECO:0007669"/>
    <property type="project" value="TreeGrafter"/>
</dbReference>
<dbReference type="Proteomes" id="UP000269289">
    <property type="component" value="Unassembled WGS sequence"/>
</dbReference>
<feature type="signal peptide" evidence="4">
    <location>
        <begin position="1"/>
        <end position="21"/>
    </location>
</feature>
<evidence type="ECO:0000256" key="1">
    <source>
        <dbReference type="ARBA" id="ARBA00008520"/>
    </source>
</evidence>
<keyword evidence="6" id="KW-1185">Reference proteome</keyword>
<comment type="caution">
    <text evidence="5">The sequence shown here is derived from an EMBL/GenBank/DDBJ whole genome shotgun (WGS) entry which is preliminary data.</text>
</comment>
<dbReference type="Pfam" id="PF13416">
    <property type="entry name" value="SBP_bac_8"/>
    <property type="match status" value="1"/>
</dbReference>
<comment type="similarity">
    <text evidence="1">Belongs to the bacterial solute-binding protein 1 family.</text>
</comment>
<dbReference type="PANTHER" id="PTHR30061">
    <property type="entry name" value="MALTOSE-BINDING PERIPLASMIC PROTEIN"/>
    <property type="match status" value="1"/>
</dbReference>
<dbReference type="OrthoDB" id="2507686at2"/>
<name>A0A3M2JQV1_9CELL</name>
<proteinExistence type="inferred from homology"/>
<protein>
    <submittedName>
        <fullName evidence="5">Extracellular solute-binding protein</fullName>
    </submittedName>
</protein>
<reference evidence="5 6" key="1">
    <citation type="submission" date="2018-10" db="EMBL/GenBank/DDBJ databases">
        <title>Isolation, diversity and antifungal activity of actinobacteria from wheat.</title>
        <authorList>
            <person name="Han C."/>
        </authorList>
    </citation>
    <scope>NUCLEOTIDE SEQUENCE [LARGE SCALE GENOMIC DNA]</scope>
    <source>
        <strain evidence="5 6">NEAU-YY56</strain>
    </source>
</reference>
<gene>
    <name evidence="5" type="ORF">EBM89_01060</name>
</gene>
<feature type="chain" id="PRO_5039148435" evidence="4">
    <location>
        <begin position="22"/>
        <end position="436"/>
    </location>
</feature>
<dbReference type="Gene3D" id="3.40.190.10">
    <property type="entry name" value="Periplasmic binding protein-like II"/>
    <property type="match status" value="1"/>
</dbReference>
<dbReference type="GO" id="GO:0042956">
    <property type="term" value="P:maltodextrin transmembrane transport"/>
    <property type="evidence" value="ECO:0007669"/>
    <property type="project" value="TreeGrafter"/>
</dbReference>
<dbReference type="GO" id="GO:0015768">
    <property type="term" value="P:maltose transport"/>
    <property type="evidence" value="ECO:0007669"/>
    <property type="project" value="TreeGrafter"/>
</dbReference>
<evidence type="ECO:0000256" key="4">
    <source>
        <dbReference type="SAM" id="SignalP"/>
    </source>
</evidence>
<evidence type="ECO:0000256" key="2">
    <source>
        <dbReference type="ARBA" id="ARBA00022448"/>
    </source>
</evidence>
<dbReference type="SUPFAM" id="SSF53850">
    <property type="entry name" value="Periplasmic binding protein-like II"/>
    <property type="match status" value="1"/>
</dbReference>
<dbReference type="InterPro" id="IPR006059">
    <property type="entry name" value="SBP"/>
</dbReference>
<dbReference type="AlphaFoldDB" id="A0A3M2JQV1"/>
<dbReference type="GO" id="GO:1901982">
    <property type="term" value="F:maltose binding"/>
    <property type="evidence" value="ECO:0007669"/>
    <property type="project" value="TreeGrafter"/>
</dbReference>
<sequence>MKIVRIAAAGAAVALALTACSSGDDGGSSGSDGTAEAADITLWLAGADTPDELRDYLKTTFEEENPGSTLTIEEQDWNDLVTKLTTALPDENNTPDVVEIGNTQSPTFTTIGAFRDLTPLYDELGGDDLLPSFVEVGQADGKNYALPYYFGSRYMFYRPDVWSAAGVEKPTTLAEFGDAVTALNNGTQSGFAIGGQDWRNGISWVFANGGELATEDGGEWTSTLSDPNTITGLEQWQAVYEGASNVPATERDVAYWDFLNDGTDGAAPAAATIMAPGWARWSIGDLTTNDDGEEVRDGMADTSKFGIFALPGTDGGLAPVFAGGSNIAISAKSQHPELSENLLRIIFSEEYQTMLGENGLGPANAQYVDSLGDDEFATTMIETAAASKLTPAAPGWAAVEAAFVYEELFQAIAEGGDVTALAAEYDERITPMLNGS</sequence>